<gene>
    <name evidence="2" type="primary">Nfu_g_1_003018</name>
</gene>
<evidence type="ECO:0000256" key="1">
    <source>
        <dbReference type="SAM" id="MobiDB-lite"/>
    </source>
</evidence>
<feature type="non-terminal residue" evidence="2">
    <location>
        <position position="84"/>
    </location>
</feature>
<dbReference type="AlphaFoldDB" id="A0A1A8A806"/>
<protein>
    <submittedName>
        <fullName evidence="2">Uncharacterized protein</fullName>
    </submittedName>
</protein>
<dbReference type="EMBL" id="HADY01011835">
    <property type="protein sequence ID" value="SBP50320.1"/>
    <property type="molecule type" value="Transcribed_RNA"/>
</dbReference>
<accession>A0A1A8A806</accession>
<sequence length="84" mass="9032">ERHGVGEERTNIQPLSVPSSPGGLLLCRGSWVVSRVKRDEGVHLHIPTSLTADPYRGGDIPGMQLGTSSANSTVNNCEWSRGLH</sequence>
<proteinExistence type="predicted"/>
<feature type="non-terminal residue" evidence="2">
    <location>
        <position position="1"/>
    </location>
</feature>
<feature type="region of interest" description="Disordered" evidence="1">
    <location>
        <begin position="51"/>
        <end position="84"/>
    </location>
</feature>
<reference evidence="2" key="1">
    <citation type="submission" date="2016-05" db="EMBL/GenBank/DDBJ databases">
        <authorList>
            <person name="Lavstsen T."/>
            <person name="Jespersen J.S."/>
        </authorList>
    </citation>
    <scope>NUCLEOTIDE SEQUENCE</scope>
    <source>
        <tissue evidence="2">Brain</tissue>
    </source>
</reference>
<organism evidence="2">
    <name type="scientific">Nothobranchius furzeri</name>
    <name type="common">Turquoise killifish</name>
    <dbReference type="NCBI Taxonomy" id="105023"/>
    <lineage>
        <taxon>Eukaryota</taxon>
        <taxon>Metazoa</taxon>
        <taxon>Chordata</taxon>
        <taxon>Craniata</taxon>
        <taxon>Vertebrata</taxon>
        <taxon>Euteleostomi</taxon>
        <taxon>Actinopterygii</taxon>
        <taxon>Neopterygii</taxon>
        <taxon>Teleostei</taxon>
        <taxon>Neoteleostei</taxon>
        <taxon>Acanthomorphata</taxon>
        <taxon>Ovalentaria</taxon>
        <taxon>Atherinomorphae</taxon>
        <taxon>Cyprinodontiformes</taxon>
        <taxon>Nothobranchiidae</taxon>
        <taxon>Nothobranchius</taxon>
    </lineage>
</organism>
<evidence type="ECO:0000313" key="2">
    <source>
        <dbReference type="EMBL" id="SBP50320.1"/>
    </source>
</evidence>
<feature type="compositionally biased region" description="Polar residues" evidence="1">
    <location>
        <begin position="65"/>
        <end position="78"/>
    </location>
</feature>
<name>A0A1A8A806_NOTFU</name>
<reference evidence="2" key="2">
    <citation type="submission" date="2016-06" db="EMBL/GenBank/DDBJ databases">
        <title>The genome of a short-lived fish provides insights into sex chromosome evolution and the genetic control of aging.</title>
        <authorList>
            <person name="Reichwald K."/>
            <person name="Felder M."/>
            <person name="Petzold A."/>
            <person name="Koch P."/>
            <person name="Groth M."/>
            <person name="Platzer M."/>
        </authorList>
    </citation>
    <scope>NUCLEOTIDE SEQUENCE</scope>
    <source>
        <tissue evidence="2">Brain</tissue>
    </source>
</reference>